<dbReference type="GO" id="GO:0005886">
    <property type="term" value="C:plasma membrane"/>
    <property type="evidence" value="ECO:0007669"/>
    <property type="project" value="TreeGrafter"/>
</dbReference>
<organism evidence="5 6">
    <name type="scientific">Micromonospora peucetia</name>
    <dbReference type="NCBI Taxonomy" id="47871"/>
    <lineage>
        <taxon>Bacteria</taxon>
        <taxon>Bacillati</taxon>
        <taxon>Actinomycetota</taxon>
        <taxon>Actinomycetes</taxon>
        <taxon>Micromonosporales</taxon>
        <taxon>Micromonosporaceae</taxon>
        <taxon>Micromonospora</taxon>
    </lineage>
</organism>
<dbReference type="GO" id="GO:0006654">
    <property type="term" value="P:phosphatidic acid biosynthetic process"/>
    <property type="evidence" value="ECO:0007669"/>
    <property type="project" value="TreeGrafter"/>
</dbReference>
<dbReference type="STRING" id="47871.GA0070608_3685"/>
<feature type="region of interest" description="Disordered" evidence="3">
    <location>
        <begin position="218"/>
        <end position="256"/>
    </location>
</feature>
<dbReference type="PANTHER" id="PTHR10434:SF11">
    <property type="entry name" value="1-ACYL-SN-GLYCEROL-3-PHOSPHATE ACYLTRANSFERASE"/>
    <property type="match status" value="1"/>
</dbReference>
<feature type="domain" description="Phospholipid/glycerol acyltransferase" evidence="4">
    <location>
        <begin position="35"/>
        <end position="154"/>
    </location>
</feature>
<evidence type="ECO:0000313" key="6">
    <source>
        <dbReference type="Proteomes" id="UP000199343"/>
    </source>
</evidence>
<evidence type="ECO:0000256" key="2">
    <source>
        <dbReference type="ARBA" id="ARBA00023315"/>
    </source>
</evidence>
<feature type="compositionally biased region" description="Pro residues" evidence="3">
    <location>
        <begin position="238"/>
        <end position="251"/>
    </location>
</feature>
<evidence type="ECO:0000259" key="4">
    <source>
        <dbReference type="SMART" id="SM00563"/>
    </source>
</evidence>
<evidence type="ECO:0000256" key="1">
    <source>
        <dbReference type="ARBA" id="ARBA00022679"/>
    </source>
</evidence>
<name>A0A1C6VPK0_9ACTN</name>
<dbReference type="Proteomes" id="UP000199343">
    <property type="component" value="Unassembled WGS sequence"/>
</dbReference>
<dbReference type="CDD" id="cd07989">
    <property type="entry name" value="LPLAT_AGPAT-like"/>
    <property type="match status" value="1"/>
</dbReference>
<dbReference type="SUPFAM" id="SSF69593">
    <property type="entry name" value="Glycerol-3-phosphate (1)-acyltransferase"/>
    <property type="match status" value="1"/>
</dbReference>
<gene>
    <name evidence="5" type="ORF">GA0070608_3685</name>
</gene>
<dbReference type="SMART" id="SM00563">
    <property type="entry name" value="PlsC"/>
    <property type="match status" value="1"/>
</dbReference>
<keyword evidence="2 5" id="KW-0012">Acyltransferase</keyword>
<keyword evidence="1 5" id="KW-0808">Transferase</keyword>
<reference evidence="5 6" key="1">
    <citation type="submission" date="2016-06" db="EMBL/GenBank/DDBJ databases">
        <authorList>
            <person name="Kjaerup R.B."/>
            <person name="Dalgaard T.S."/>
            <person name="Juul-Madsen H.R."/>
        </authorList>
    </citation>
    <scope>NUCLEOTIDE SEQUENCE [LARGE SCALE GENOMIC DNA]</scope>
    <source>
        <strain evidence="5 6">DSM 43363</strain>
    </source>
</reference>
<evidence type="ECO:0000313" key="5">
    <source>
        <dbReference type="EMBL" id="SCL68251.1"/>
    </source>
</evidence>
<dbReference type="Pfam" id="PF01553">
    <property type="entry name" value="Acyltransferase"/>
    <property type="match status" value="1"/>
</dbReference>
<evidence type="ECO:0000256" key="3">
    <source>
        <dbReference type="SAM" id="MobiDB-lite"/>
    </source>
</evidence>
<accession>A0A1C6VPK0</accession>
<proteinExistence type="predicted"/>
<dbReference type="PANTHER" id="PTHR10434">
    <property type="entry name" value="1-ACYL-SN-GLYCEROL-3-PHOSPHATE ACYLTRANSFERASE"/>
    <property type="match status" value="1"/>
</dbReference>
<protein>
    <submittedName>
        <fullName evidence="5">1-acyl-sn-glycerol-3-phosphate acyltransferase</fullName>
    </submittedName>
</protein>
<dbReference type="GO" id="GO:0003841">
    <property type="term" value="F:1-acylglycerol-3-phosphate O-acyltransferase activity"/>
    <property type="evidence" value="ECO:0007669"/>
    <property type="project" value="TreeGrafter"/>
</dbReference>
<dbReference type="AlphaFoldDB" id="A0A1C6VPK0"/>
<dbReference type="EMBL" id="FMIC01000002">
    <property type="protein sequence ID" value="SCL68251.1"/>
    <property type="molecule type" value="Genomic_DNA"/>
</dbReference>
<sequence length="318" mass="34294">MLYWLLKYVILGPLLRLIFRPQVEGLHHVPATGPVILASNHLSFSDSIFTPLIVKRRVTFIAKAEYFTGKGVKGWLTKMFFVGSGTIPVDRSGGRAARAALDTQLRVLRGGGIAGIYPEGTRSPDGRLYRGKTGVARLALESGALVVPTAMLNADEIQPPGKLIPRIARVRIRFGPPLDFSRYAGMTGDRFVERAVTDEIMYELMELSGREYVDTYAQKAKNPPPTPANQSPPEHPRPLPASPLPAPPLPLRPFRTPCPSHPRSARRSCTYGPAFAAFVSISPGRKCKIDARGRACGGEGGGVGTGAWGRACEGGGRG</sequence>
<dbReference type="InterPro" id="IPR002123">
    <property type="entry name" value="Plipid/glycerol_acylTrfase"/>
</dbReference>